<dbReference type="PROSITE" id="PS51257">
    <property type="entry name" value="PROKAR_LIPOPROTEIN"/>
    <property type="match status" value="1"/>
</dbReference>
<dbReference type="AlphaFoldDB" id="A0A2S2FGF3"/>
<reference evidence="2" key="1">
    <citation type="submission" date="2019-08" db="EMBL/GenBank/DDBJ databases">
        <title>The complete genome of Acinetobacter defluvii strain WCHAD010030.</title>
        <authorList>
            <person name="Hu Y."/>
            <person name="Qin J."/>
            <person name="Feng Y."/>
            <person name="Zong Z."/>
        </authorList>
    </citation>
    <scope>NUCLEOTIDE SEQUENCE</scope>
    <source>
        <strain evidence="2">WCHA30</strain>
    </source>
</reference>
<accession>A0A2S2FGF3</accession>
<evidence type="ECO:0008006" key="4">
    <source>
        <dbReference type="Google" id="ProtNLM"/>
    </source>
</evidence>
<protein>
    <recommendedName>
        <fullName evidence="4">Lipoprotein</fullName>
    </recommendedName>
</protein>
<organism evidence="2 3">
    <name type="scientific">Acinetobacter defluvii</name>
    <dbReference type="NCBI Taxonomy" id="1871111"/>
    <lineage>
        <taxon>Bacteria</taxon>
        <taxon>Pseudomonadati</taxon>
        <taxon>Pseudomonadota</taxon>
        <taxon>Gammaproteobacteria</taxon>
        <taxon>Moraxellales</taxon>
        <taxon>Moraxellaceae</taxon>
        <taxon>Acinetobacter</taxon>
    </lineage>
</organism>
<feature type="transmembrane region" description="Helical" evidence="1">
    <location>
        <begin position="47"/>
        <end position="65"/>
    </location>
</feature>
<evidence type="ECO:0000256" key="1">
    <source>
        <dbReference type="SAM" id="Phobius"/>
    </source>
</evidence>
<dbReference type="EMBL" id="CP029397">
    <property type="protein sequence ID" value="AWL30046.1"/>
    <property type="molecule type" value="Genomic_DNA"/>
</dbReference>
<dbReference type="Proteomes" id="UP000245977">
    <property type="component" value="Chromosome"/>
</dbReference>
<sequence>MNKKKYFASHTRMKILAIFTALFACPFGLTSIILSMEIVQFNHGFKSLYLLILLFPILFVTYLLSCKAWRLFHNHQPILTLMPTKIQTINFKGQAIHKQIILLQDIDEVELKKTWLDRHYYLVFHMRDQTKQQINFALGWMKNEDIIDLKNELDKWIKPKTKQIH</sequence>
<keyword evidence="1" id="KW-0472">Membrane</keyword>
<name>A0A2S2FGF3_9GAMM</name>
<evidence type="ECO:0000313" key="3">
    <source>
        <dbReference type="Proteomes" id="UP000245977"/>
    </source>
</evidence>
<evidence type="ECO:0000313" key="2">
    <source>
        <dbReference type="EMBL" id="AWL30046.1"/>
    </source>
</evidence>
<keyword evidence="1" id="KW-1133">Transmembrane helix</keyword>
<keyword evidence="3" id="KW-1185">Reference proteome</keyword>
<dbReference type="OrthoDB" id="6713197at2"/>
<dbReference type="RefSeq" id="WP_065993459.1">
    <property type="nucleotide sequence ID" value="NZ_CP029397.2"/>
</dbReference>
<gene>
    <name evidence="2" type="ORF">DJ533_16460</name>
</gene>
<dbReference type="STRING" id="1871111.GCA_001704615_02597"/>
<dbReference type="KEGG" id="adv:DJ533_16460"/>
<keyword evidence="1" id="KW-0812">Transmembrane</keyword>
<proteinExistence type="predicted"/>